<gene>
    <name evidence="1" type="ORF">NDU88_003024</name>
</gene>
<sequence length="66" mass="7608">MHLQETARIQLAIRTVSASTPDSKRIRDEKKAHCGFRGRAGRYRSPTHRQFIVPGPQRYALDTNKM</sequence>
<keyword evidence="2" id="KW-1185">Reference proteome</keyword>
<dbReference type="Proteomes" id="UP001066276">
    <property type="component" value="Chromosome 9"/>
</dbReference>
<evidence type="ECO:0000313" key="1">
    <source>
        <dbReference type="EMBL" id="KAJ1105619.1"/>
    </source>
</evidence>
<accession>A0AAV7MT36</accession>
<protein>
    <submittedName>
        <fullName evidence="1">Uncharacterized protein</fullName>
    </submittedName>
</protein>
<evidence type="ECO:0000313" key="2">
    <source>
        <dbReference type="Proteomes" id="UP001066276"/>
    </source>
</evidence>
<reference evidence="1" key="1">
    <citation type="journal article" date="2022" name="bioRxiv">
        <title>Sequencing and chromosome-scale assembly of the giantPleurodeles waltlgenome.</title>
        <authorList>
            <person name="Brown T."/>
            <person name="Elewa A."/>
            <person name="Iarovenko S."/>
            <person name="Subramanian E."/>
            <person name="Araus A.J."/>
            <person name="Petzold A."/>
            <person name="Susuki M."/>
            <person name="Suzuki K.-i.T."/>
            <person name="Hayashi T."/>
            <person name="Toyoda A."/>
            <person name="Oliveira C."/>
            <person name="Osipova E."/>
            <person name="Leigh N.D."/>
            <person name="Simon A."/>
            <person name="Yun M.H."/>
        </authorList>
    </citation>
    <scope>NUCLEOTIDE SEQUENCE</scope>
    <source>
        <strain evidence="1">20211129_DDA</strain>
        <tissue evidence="1">Liver</tissue>
    </source>
</reference>
<dbReference type="EMBL" id="JANPWB010000013">
    <property type="protein sequence ID" value="KAJ1105619.1"/>
    <property type="molecule type" value="Genomic_DNA"/>
</dbReference>
<proteinExistence type="predicted"/>
<comment type="caution">
    <text evidence="1">The sequence shown here is derived from an EMBL/GenBank/DDBJ whole genome shotgun (WGS) entry which is preliminary data.</text>
</comment>
<organism evidence="1 2">
    <name type="scientific">Pleurodeles waltl</name>
    <name type="common">Iberian ribbed newt</name>
    <dbReference type="NCBI Taxonomy" id="8319"/>
    <lineage>
        <taxon>Eukaryota</taxon>
        <taxon>Metazoa</taxon>
        <taxon>Chordata</taxon>
        <taxon>Craniata</taxon>
        <taxon>Vertebrata</taxon>
        <taxon>Euteleostomi</taxon>
        <taxon>Amphibia</taxon>
        <taxon>Batrachia</taxon>
        <taxon>Caudata</taxon>
        <taxon>Salamandroidea</taxon>
        <taxon>Salamandridae</taxon>
        <taxon>Pleurodelinae</taxon>
        <taxon>Pleurodeles</taxon>
    </lineage>
</organism>
<dbReference type="AlphaFoldDB" id="A0AAV7MT36"/>
<name>A0AAV7MT36_PLEWA</name>